<sequence>MTQCTLYQIGIHHELSDTDLAHATLPTPDRRPAPQRTPPALLTAGDPASAFT</sequence>
<evidence type="ECO:0000256" key="1">
    <source>
        <dbReference type="SAM" id="MobiDB-lite"/>
    </source>
</evidence>
<protein>
    <submittedName>
        <fullName evidence="2">Uncharacterized protein</fullName>
    </submittedName>
</protein>
<dbReference type="AlphaFoldDB" id="A0A250V5P5"/>
<dbReference type="RefSeq" id="WP_159064308.1">
    <property type="nucleotide sequence ID" value="NZ_BDQI01000001.1"/>
</dbReference>
<gene>
    <name evidence="2" type="ORF">SO3561_00996</name>
</gene>
<reference evidence="3" key="1">
    <citation type="submission" date="2017-05" db="EMBL/GenBank/DDBJ databases">
        <title>Streptomyces olivochromogenes NBRC 3561 whole genome shotgun sequence.</title>
        <authorList>
            <person name="Dohra H."/>
            <person name="Kodani S."/>
        </authorList>
    </citation>
    <scope>NUCLEOTIDE SEQUENCE [LARGE SCALE GENOMIC DNA]</scope>
    <source>
        <strain evidence="3">NBRC 3561</strain>
    </source>
</reference>
<accession>A0A250V5P5</accession>
<evidence type="ECO:0000313" key="3">
    <source>
        <dbReference type="Proteomes" id="UP000217446"/>
    </source>
</evidence>
<organism evidence="2 3">
    <name type="scientific">Streptomyces olivochromogenes</name>
    <dbReference type="NCBI Taxonomy" id="1963"/>
    <lineage>
        <taxon>Bacteria</taxon>
        <taxon>Bacillati</taxon>
        <taxon>Actinomycetota</taxon>
        <taxon>Actinomycetes</taxon>
        <taxon>Kitasatosporales</taxon>
        <taxon>Streptomycetaceae</taxon>
        <taxon>Streptomyces</taxon>
    </lineage>
</organism>
<evidence type="ECO:0000313" key="2">
    <source>
        <dbReference type="EMBL" id="GAX49507.1"/>
    </source>
</evidence>
<comment type="caution">
    <text evidence="2">The sequence shown here is derived from an EMBL/GenBank/DDBJ whole genome shotgun (WGS) entry which is preliminary data.</text>
</comment>
<dbReference type="EMBL" id="BDQI01000001">
    <property type="protein sequence ID" value="GAX49507.1"/>
    <property type="molecule type" value="Genomic_DNA"/>
</dbReference>
<keyword evidence="3" id="KW-1185">Reference proteome</keyword>
<dbReference type="Proteomes" id="UP000217446">
    <property type="component" value="Unassembled WGS sequence"/>
</dbReference>
<feature type="region of interest" description="Disordered" evidence="1">
    <location>
        <begin position="20"/>
        <end position="52"/>
    </location>
</feature>
<proteinExistence type="predicted"/>
<name>A0A250V5P5_STROL</name>